<organism evidence="1 2">
    <name type="scientific">Symbiodinium microadriaticum</name>
    <name type="common">Dinoflagellate</name>
    <name type="synonym">Zooxanthella microadriatica</name>
    <dbReference type="NCBI Taxonomy" id="2951"/>
    <lineage>
        <taxon>Eukaryota</taxon>
        <taxon>Sar</taxon>
        <taxon>Alveolata</taxon>
        <taxon>Dinophyceae</taxon>
        <taxon>Suessiales</taxon>
        <taxon>Symbiodiniaceae</taxon>
        <taxon>Symbiodinium</taxon>
    </lineage>
</organism>
<protein>
    <submittedName>
        <fullName evidence="1">Uncharacterized protein</fullName>
    </submittedName>
</protein>
<evidence type="ECO:0000313" key="1">
    <source>
        <dbReference type="EMBL" id="OLQ05292.1"/>
    </source>
</evidence>
<proteinExistence type="predicted"/>
<comment type="caution">
    <text evidence="1">The sequence shown here is derived from an EMBL/GenBank/DDBJ whole genome shotgun (WGS) entry which is preliminary data.</text>
</comment>
<name>A0A1Q9ED02_SYMMI</name>
<keyword evidence="2" id="KW-1185">Reference proteome</keyword>
<accession>A0A1Q9ED02</accession>
<dbReference type="Proteomes" id="UP000186817">
    <property type="component" value="Unassembled WGS sequence"/>
</dbReference>
<gene>
    <name evidence="1" type="ORF">AK812_SmicGene11542</name>
</gene>
<sequence length="135" mass="14993">MPKLRKGYLPAVVVTVLFANRRVRSPNEGLAGEPAPKPPPDITGLRHRSKQTLEPGTWFLAGNVVFWMSTWPSAEERRQHPEMQAWLSLGVTASCFKSMSIGLNEARLDSSLPRVTTAVTVDVEGYVLGYPQLYL</sequence>
<evidence type="ECO:0000313" key="2">
    <source>
        <dbReference type="Proteomes" id="UP000186817"/>
    </source>
</evidence>
<dbReference type="AlphaFoldDB" id="A0A1Q9ED02"/>
<dbReference type="EMBL" id="LSRX01000189">
    <property type="protein sequence ID" value="OLQ05292.1"/>
    <property type="molecule type" value="Genomic_DNA"/>
</dbReference>
<reference evidence="1 2" key="1">
    <citation type="submission" date="2016-02" db="EMBL/GenBank/DDBJ databases">
        <title>Genome analysis of coral dinoflagellate symbionts highlights evolutionary adaptations to a symbiotic lifestyle.</title>
        <authorList>
            <person name="Aranda M."/>
            <person name="Li Y."/>
            <person name="Liew Y.J."/>
            <person name="Baumgarten S."/>
            <person name="Simakov O."/>
            <person name="Wilson M."/>
            <person name="Piel J."/>
            <person name="Ashoor H."/>
            <person name="Bougouffa S."/>
            <person name="Bajic V.B."/>
            <person name="Ryu T."/>
            <person name="Ravasi T."/>
            <person name="Bayer T."/>
            <person name="Micklem G."/>
            <person name="Kim H."/>
            <person name="Bhak J."/>
            <person name="Lajeunesse T.C."/>
            <person name="Voolstra C.R."/>
        </authorList>
    </citation>
    <scope>NUCLEOTIDE SEQUENCE [LARGE SCALE GENOMIC DNA]</scope>
    <source>
        <strain evidence="1 2">CCMP2467</strain>
    </source>
</reference>